<dbReference type="AlphaFoldDB" id="A0A6A2XGU1"/>
<proteinExistence type="predicted"/>
<feature type="region of interest" description="Disordered" evidence="1">
    <location>
        <begin position="1"/>
        <end position="22"/>
    </location>
</feature>
<evidence type="ECO:0000256" key="1">
    <source>
        <dbReference type="SAM" id="MobiDB-lite"/>
    </source>
</evidence>
<evidence type="ECO:0000313" key="2">
    <source>
        <dbReference type="EMBL" id="KAE8675211.1"/>
    </source>
</evidence>
<organism evidence="2 3">
    <name type="scientific">Hibiscus syriacus</name>
    <name type="common">Rose of Sharon</name>
    <dbReference type="NCBI Taxonomy" id="106335"/>
    <lineage>
        <taxon>Eukaryota</taxon>
        <taxon>Viridiplantae</taxon>
        <taxon>Streptophyta</taxon>
        <taxon>Embryophyta</taxon>
        <taxon>Tracheophyta</taxon>
        <taxon>Spermatophyta</taxon>
        <taxon>Magnoliopsida</taxon>
        <taxon>eudicotyledons</taxon>
        <taxon>Gunneridae</taxon>
        <taxon>Pentapetalae</taxon>
        <taxon>rosids</taxon>
        <taxon>malvids</taxon>
        <taxon>Malvales</taxon>
        <taxon>Malvaceae</taxon>
        <taxon>Malvoideae</taxon>
        <taxon>Hibiscus</taxon>
    </lineage>
</organism>
<reference evidence="2" key="1">
    <citation type="submission" date="2019-09" db="EMBL/GenBank/DDBJ databases">
        <title>Draft genome information of white flower Hibiscus syriacus.</title>
        <authorList>
            <person name="Kim Y.-M."/>
        </authorList>
    </citation>
    <scope>NUCLEOTIDE SEQUENCE [LARGE SCALE GENOMIC DNA]</scope>
    <source>
        <strain evidence="2">YM2019G1</strain>
    </source>
</reference>
<evidence type="ECO:0000313" key="3">
    <source>
        <dbReference type="Proteomes" id="UP000436088"/>
    </source>
</evidence>
<gene>
    <name evidence="2" type="ORF">F3Y22_tig00111689pilonHSYRG00024</name>
</gene>
<name>A0A6A2XGU1_HIBSY</name>
<dbReference type="EMBL" id="VEPZ02001403">
    <property type="protein sequence ID" value="KAE8675211.1"/>
    <property type="molecule type" value="Genomic_DNA"/>
</dbReference>
<accession>A0A6A2XGU1</accession>
<protein>
    <submittedName>
        <fullName evidence="2">Uncharacterized protein</fullName>
    </submittedName>
</protein>
<comment type="caution">
    <text evidence="2">The sequence shown here is derived from an EMBL/GenBank/DDBJ whole genome shotgun (WGS) entry which is preliminary data.</text>
</comment>
<dbReference type="Proteomes" id="UP000436088">
    <property type="component" value="Unassembled WGS sequence"/>
</dbReference>
<keyword evidence="3" id="KW-1185">Reference proteome</keyword>
<sequence length="153" mass="16858">MRQTLNREDASGARRQVGEDRSQLHRMNLAKSLSFMLNGVRRKFNTQFQAASLLLLILLSSSSSRSTNSRNVSYIPGNLPMVAVSVSHPEVGMGTFAPRSSTPSKFISYGNISAATGVSGSQFSQPIVGHMGNRTQPLRFASHIILFRLRRHI</sequence>